<protein>
    <submittedName>
        <fullName evidence="2">DUF397 domain-containing protein</fullName>
    </submittedName>
</protein>
<sequence>MPETQWQRSSFCGGGGNNCLEMRPAIGLIQVRESEAPGTVIATPTDRITALIASVKAGRLR</sequence>
<organism evidence="2 3">
    <name type="scientific">Streptomyces luteoverticillatus</name>
    <name type="common">Streptoverticillium luteoverticillatus</name>
    <dbReference type="NCBI Taxonomy" id="66425"/>
    <lineage>
        <taxon>Bacteria</taxon>
        <taxon>Bacillati</taxon>
        <taxon>Actinomycetota</taxon>
        <taxon>Actinomycetes</taxon>
        <taxon>Kitasatosporales</taxon>
        <taxon>Streptomycetaceae</taxon>
        <taxon>Streptomyces</taxon>
    </lineage>
</organism>
<dbReference type="EMBL" id="CP034587">
    <property type="protein sequence ID" value="AZQ72246.1"/>
    <property type="molecule type" value="Genomic_DNA"/>
</dbReference>
<dbReference type="AlphaFoldDB" id="A0A3S9PIR5"/>
<evidence type="ECO:0000313" key="3">
    <source>
        <dbReference type="Proteomes" id="UP000267900"/>
    </source>
</evidence>
<feature type="domain" description="DUF397" evidence="1">
    <location>
        <begin position="4"/>
        <end position="56"/>
    </location>
</feature>
<accession>A0A3S9PIR5</accession>
<dbReference type="Pfam" id="PF04149">
    <property type="entry name" value="DUF397"/>
    <property type="match status" value="1"/>
</dbReference>
<gene>
    <name evidence="2" type="ORF">EKH77_14385</name>
</gene>
<keyword evidence="3" id="KW-1185">Reference proteome</keyword>
<reference evidence="2 3" key="1">
    <citation type="submission" date="2018-12" db="EMBL/GenBank/DDBJ databases">
        <title>The whole draft genome of Streptomyce luteoverticillatus CGMCC 15060.</title>
        <authorList>
            <person name="Feng Z."/>
            <person name="Chen G."/>
            <person name="Zhang J."/>
            <person name="Zhu H."/>
            <person name="Yu X."/>
            <person name="Zhang W."/>
            <person name="Zhang X."/>
        </authorList>
    </citation>
    <scope>NUCLEOTIDE SEQUENCE [LARGE SCALE GENOMIC DNA]</scope>
    <source>
        <strain evidence="2 3">CGMCC 15060</strain>
    </source>
</reference>
<evidence type="ECO:0000313" key="2">
    <source>
        <dbReference type="EMBL" id="AZQ72246.1"/>
    </source>
</evidence>
<proteinExistence type="predicted"/>
<dbReference type="InterPro" id="IPR007278">
    <property type="entry name" value="DUF397"/>
</dbReference>
<evidence type="ECO:0000259" key="1">
    <source>
        <dbReference type="Pfam" id="PF04149"/>
    </source>
</evidence>
<name>A0A3S9PIR5_STRLT</name>
<dbReference type="OrthoDB" id="4288416at2"/>
<dbReference type="Proteomes" id="UP000267900">
    <property type="component" value="Chromosome"/>
</dbReference>
<dbReference type="RefSeq" id="WP_126914775.1">
    <property type="nucleotide sequence ID" value="NZ_CP034587.1"/>
</dbReference>